<dbReference type="GO" id="GO:0016791">
    <property type="term" value="F:phosphatase activity"/>
    <property type="evidence" value="ECO:0007669"/>
    <property type="project" value="UniProtKB-ARBA"/>
</dbReference>
<evidence type="ECO:0000313" key="6">
    <source>
        <dbReference type="Proteomes" id="UP000255140"/>
    </source>
</evidence>
<dbReference type="Pfam" id="PF08282">
    <property type="entry name" value="Hydrolase_3"/>
    <property type="match status" value="1"/>
</dbReference>
<dbReference type="PANTHER" id="PTHR10000">
    <property type="entry name" value="PHOSPHOSERINE PHOSPHATASE"/>
    <property type="match status" value="1"/>
</dbReference>
<evidence type="ECO:0000313" key="1">
    <source>
        <dbReference type="EMBL" id="KLL39397.1"/>
    </source>
</evidence>
<dbReference type="EMBL" id="LBKL01000057">
    <property type="protein sequence ID" value="KLL39397.1"/>
    <property type="molecule type" value="Genomic_DNA"/>
</dbReference>
<evidence type="ECO:0000313" key="2">
    <source>
        <dbReference type="EMBL" id="SQA19083.1"/>
    </source>
</evidence>
<dbReference type="GO" id="GO:0000287">
    <property type="term" value="F:magnesium ion binding"/>
    <property type="evidence" value="ECO:0007669"/>
    <property type="project" value="TreeGrafter"/>
</dbReference>
<dbReference type="EMBL" id="UHEW01000005">
    <property type="protein sequence ID" value="SUN29110.1"/>
    <property type="molecule type" value="Genomic_DNA"/>
</dbReference>
<reference evidence="5 6" key="2">
    <citation type="submission" date="2018-06" db="EMBL/GenBank/DDBJ databases">
        <authorList>
            <consortium name="Pathogen Informatics"/>
            <person name="Doyle S."/>
        </authorList>
    </citation>
    <scope>NUCLEOTIDE SEQUENCE [LARGE SCALE GENOMIC DNA]</scope>
    <source>
        <strain evidence="2 5">NCTC8181</strain>
        <strain evidence="3 6">NCTC9828</strain>
    </source>
</reference>
<dbReference type="Proteomes" id="UP000255140">
    <property type="component" value="Unassembled WGS sequence"/>
</dbReference>
<accession>A0A0H1UIA1</accession>
<dbReference type="NCBIfam" id="TIGR01484">
    <property type="entry name" value="HAD-SF-IIB"/>
    <property type="match status" value="1"/>
</dbReference>
<dbReference type="RefSeq" id="WP_001011970.1">
    <property type="nucleotide sequence ID" value="NZ_CAACXY010000016.1"/>
</dbReference>
<reference evidence="1 4" key="1">
    <citation type="journal article" date="2015" name="PLoS ONE">
        <title>Genomic analysis reveals the molecular basis for capsule loss in the group B streptococcus population.</title>
        <authorList>
            <consortium name="DEVANI Consortium"/>
            <person name="Rosini R."/>
            <person name="Campisi E."/>
            <person name="De Chiara M."/>
            <person name="Tettelin H."/>
            <person name="Rinaudo D."/>
            <person name="Toniolo C."/>
            <person name="Metruccio M."/>
            <person name="Guidotti S."/>
            <person name="Sorensen U.B."/>
            <person name="Kilian M."/>
            <person name="Ramirez M."/>
            <person name="Janulczyk R."/>
            <person name="Donati C."/>
            <person name="Grandi G."/>
            <person name="Margarit I."/>
        </authorList>
    </citation>
    <scope>NUCLEOTIDE SEQUENCE [LARGE SCALE GENOMIC DNA]</scope>
    <source>
        <strain evidence="1 4">DK-B-USS-215</strain>
    </source>
</reference>
<dbReference type="Proteomes" id="UP000035346">
    <property type="component" value="Unassembled WGS sequence"/>
</dbReference>
<gene>
    <name evidence="2" type="ORF">NCTC8181_02145</name>
    <name evidence="3" type="ORF">NCTC9828_01386</name>
    <name evidence="1" type="ORF">WA04_04830</name>
</gene>
<dbReference type="GO" id="GO:0005829">
    <property type="term" value="C:cytosol"/>
    <property type="evidence" value="ECO:0007669"/>
    <property type="project" value="TreeGrafter"/>
</dbReference>
<organism evidence="2 5">
    <name type="scientific">Streptococcus agalactiae</name>
    <dbReference type="NCBI Taxonomy" id="1311"/>
    <lineage>
        <taxon>Bacteria</taxon>
        <taxon>Bacillati</taxon>
        <taxon>Bacillota</taxon>
        <taxon>Bacilli</taxon>
        <taxon>Lactobacillales</taxon>
        <taxon>Streptococcaceae</taxon>
        <taxon>Streptococcus</taxon>
    </lineage>
</organism>
<dbReference type="Proteomes" id="UP000250200">
    <property type="component" value="Unassembled WGS sequence"/>
</dbReference>
<proteinExistence type="predicted"/>
<dbReference type="InterPro" id="IPR023214">
    <property type="entry name" value="HAD_sf"/>
</dbReference>
<dbReference type="EMBL" id="UAVB01000001">
    <property type="protein sequence ID" value="SQA19083.1"/>
    <property type="molecule type" value="Genomic_DNA"/>
</dbReference>
<dbReference type="SUPFAM" id="SSF56784">
    <property type="entry name" value="HAD-like"/>
    <property type="match status" value="1"/>
</dbReference>
<evidence type="ECO:0000313" key="4">
    <source>
        <dbReference type="Proteomes" id="UP000035346"/>
    </source>
</evidence>
<dbReference type="Gene3D" id="3.30.1240.10">
    <property type="match status" value="1"/>
</dbReference>
<evidence type="ECO:0000313" key="3">
    <source>
        <dbReference type="EMBL" id="SUN29110.1"/>
    </source>
</evidence>
<comment type="caution">
    <text evidence="2">The sequence shown here is derived from an EMBL/GenBank/DDBJ whole genome shotgun (WGS) entry which is preliminary data.</text>
</comment>
<evidence type="ECO:0000313" key="5">
    <source>
        <dbReference type="Proteomes" id="UP000250200"/>
    </source>
</evidence>
<dbReference type="InterPro" id="IPR006379">
    <property type="entry name" value="HAD-SF_hydro_IIB"/>
</dbReference>
<name>A0A0H1UIA1_STRAG</name>
<dbReference type="InterPro" id="IPR036412">
    <property type="entry name" value="HAD-like_sf"/>
</dbReference>
<protein>
    <submittedName>
        <fullName evidence="1 2">Hydrolase</fullName>
    </submittedName>
</protein>
<keyword evidence="2" id="KW-0378">Hydrolase</keyword>
<dbReference type="Gene3D" id="3.40.50.1000">
    <property type="entry name" value="HAD superfamily/HAD-like"/>
    <property type="match status" value="1"/>
</dbReference>
<dbReference type="PANTHER" id="PTHR10000:SF53">
    <property type="entry name" value="5-AMINO-6-(5-PHOSPHO-D-RIBITYLAMINO)URACIL PHOSPHATASE YBJI-RELATED"/>
    <property type="match status" value="1"/>
</dbReference>
<sequence>MNFVFDIDGTLCFDGMSLSKEIQGILERAQIDYGHRVTFATARSYRDTIGILGDKLSLSKIIGLNGATLHENGHLVDSYYLQSDFFSTIISYCHRHQIPYFVDEVFNYATYQASKIPFIAYVNPQKRGELLEVSKIEKPIKMVLYFGDQLGRADQMLAELNRFGLSSHFFHEFEKCLYINPIAVDKGKATKKLFGNRFIAFGNDKNDISMFDAAHYSVQVGDFDELTPYANLRVSRESVHEGITMLFEKYKGIT</sequence>
<dbReference type="AlphaFoldDB" id="A0A0H1UIA1"/>